<organism evidence="2 3">
    <name type="scientific">Ceratopteris richardii</name>
    <name type="common">Triangle waterfern</name>
    <dbReference type="NCBI Taxonomy" id="49495"/>
    <lineage>
        <taxon>Eukaryota</taxon>
        <taxon>Viridiplantae</taxon>
        <taxon>Streptophyta</taxon>
        <taxon>Embryophyta</taxon>
        <taxon>Tracheophyta</taxon>
        <taxon>Polypodiopsida</taxon>
        <taxon>Polypodiidae</taxon>
        <taxon>Polypodiales</taxon>
        <taxon>Pteridineae</taxon>
        <taxon>Pteridaceae</taxon>
        <taxon>Parkerioideae</taxon>
        <taxon>Ceratopteris</taxon>
    </lineage>
</organism>
<evidence type="ECO:0000256" key="1">
    <source>
        <dbReference type="SAM" id="MobiDB-lite"/>
    </source>
</evidence>
<dbReference type="AlphaFoldDB" id="A0A8T2QYQ3"/>
<comment type="caution">
    <text evidence="2">The sequence shown here is derived from an EMBL/GenBank/DDBJ whole genome shotgun (WGS) entry which is preliminary data.</text>
</comment>
<proteinExistence type="predicted"/>
<feature type="region of interest" description="Disordered" evidence="1">
    <location>
        <begin position="231"/>
        <end position="257"/>
    </location>
</feature>
<evidence type="ECO:0000313" key="3">
    <source>
        <dbReference type="Proteomes" id="UP000825935"/>
    </source>
</evidence>
<feature type="region of interest" description="Disordered" evidence="1">
    <location>
        <begin position="1"/>
        <end position="73"/>
    </location>
</feature>
<dbReference type="EMBL" id="CM035436">
    <property type="protein sequence ID" value="KAH7288608.1"/>
    <property type="molecule type" value="Genomic_DNA"/>
</dbReference>
<keyword evidence="3" id="KW-1185">Reference proteome</keyword>
<reference evidence="2" key="1">
    <citation type="submission" date="2021-08" db="EMBL/GenBank/DDBJ databases">
        <title>WGS assembly of Ceratopteris richardii.</title>
        <authorList>
            <person name="Marchant D.B."/>
            <person name="Chen G."/>
            <person name="Jenkins J."/>
            <person name="Shu S."/>
            <person name="Leebens-Mack J."/>
            <person name="Grimwood J."/>
            <person name="Schmutz J."/>
            <person name="Soltis P."/>
            <person name="Soltis D."/>
            <person name="Chen Z.-H."/>
        </authorList>
    </citation>
    <scope>NUCLEOTIDE SEQUENCE</scope>
    <source>
        <strain evidence="2">Whitten #5841</strain>
        <tissue evidence="2">Leaf</tissue>
    </source>
</reference>
<name>A0A8T2QYQ3_CERRI</name>
<evidence type="ECO:0000313" key="2">
    <source>
        <dbReference type="EMBL" id="KAH7288608.1"/>
    </source>
</evidence>
<feature type="region of interest" description="Disordered" evidence="1">
    <location>
        <begin position="124"/>
        <end position="145"/>
    </location>
</feature>
<feature type="compositionally biased region" description="Basic residues" evidence="1">
    <location>
        <begin position="1"/>
        <end position="12"/>
    </location>
</feature>
<feature type="compositionally biased region" description="Polar residues" evidence="1">
    <location>
        <begin position="51"/>
        <end position="61"/>
    </location>
</feature>
<feature type="compositionally biased region" description="Basic and acidic residues" evidence="1">
    <location>
        <begin position="30"/>
        <end position="48"/>
    </location>
</feature>
<protein>
    <submittedName>
        <fullName evidence="2">Uncharacterized protein</fullName>
    </submittedName>
</protein>
<dbReference type="Proteomes" id="UP000825935">
    <property type="component" value="Chromosome 31"/>
</dbReference>
<gene>
    <name evidence="2" type="ORF">KP509_31G033500</name>
</gene>
<sequence length="257" mass="28955">MSRRKNPSHIPHHVGTGDSLTTEFNPVVKTNRESQGKSGEEIKGEKGNNGDLPQSRGTTVRRNGPSYIPHHEGMTDNLTIEFNNPGHKKDNRQPRMTAIHEEEKKDVRNTGGKINMENQKVKNRDNQATGTSVHKPSRVPNFNEDGTMNFTGKFDFNTEPQSEASKEPIYNGIPVNNGRLYQTPLGNKAAYDHPKKNPEPLVLEVFHEKGDITGEFDARIKAILEGEHKRTPLVSKSTPQAKKKSPSCFEIFKRRKR</sequence>
<accession>A0A8T2QYQ3</accession>